<evidence type="ECO:0000256" key="5">
    <source>
        <dbReference type="ARBA" id="ARBA00022617"/>
    </source>
</evidence>
<keyword evidence="4" id="KW-1003">Cell membrane</keyword>
<comment type="subcellular location">
    <subcellularLocation>
        <location evidence="2">Cell membrane</location>
        <topology evidence="2">Multi-pass membrane protein</topology>
    </subcellularLocation>
</comment>
<evidence type="ECO:0000256" key="2">
    <source>
        <dbReference type="ARBA" id="ARBA00004651"/>
    </source>
</evidence>
<keyword evidence="3" id="KW-0813">Transport</keyword>
<evidence type="ECO:0000256" key="10">
    <source>
        <dbReference type="ARBA" id="ARBA00023004"/>
    </source>
</evidence>
<evidence type="ECO:0000256" key="14">
    <source>
        <dbReference type="SAM" id="Phobius"/>
    </source>
</evidence>
<evidence type="ECO:0000256" key="6">
    <source>
        <dbReference type="ARBA" id="ARBA00022692"/>
    </source>
</evidence>
<dbReference type="Pfam" id="PF01292">
    <property type="entry name" value="Ni_hydr_CYTB"/>
    <property type="match status" value="1"/>
</dbReference>
<feature type="domain" description="Lipid/polyisoprenoid-binding YceI-like" evidence="15">
    <location>
        <begin position="266"/>
        <end position="418"/>
    </location>
</feature>
<dbReference type="InterPro" id="IPR036761">
    <property type="entry name" value="TTHA0802/YceI-like_sf"/>
</dbReference>
<reference evidence="16 17" key="1">
    <citation type="submission" date="2017-12" db="EMBL/GenBank/DDBJ databases">
        <authorList>
            <person name="Hurst M.R.H."/>
        </authorList>
    </citation>
    <scope>NUCLEOTIDE SEQUENCE [LARGE SCALE GENOMIC DNA]</scope>
    <source>
        <strain evidence="16 17">BM15</strain>
    </source>
</reference>
<evidence type="ECO:0000256" key="3">
    <source>
        <dbReference type="ARBA" id="ARBA00022448"/>
    </source>
</evidence>
<dbReference type="KEGG" id="paro:CUV01_15130"/>
<dbReference type="GO" id="GO:0005886">
    <property type="term" value="C:plasma membrane"/>
    <property type="evidence" value="ECO:0007669"/>
    <property type="project" value="UniProtKB-SubCell"/>
</dbReference>
<dbReference type="PANTHER" id="PTHR30529:SF1">
    <property type="entry name" value="CYTOCHROME B561 HOMOLOG 2"/>
    <property type="match status" value="1"/>
</dbReference>
<feature type="compositionally biased region" description="Low complexity" evidence="13">
    <location>
        <begin position="233"/>
        <end position="258"/>
    </location>
</feature>
<feature type="transmembrane region" description="Helical" evidence="14">
    <location>
        <begin position="55"/>
        <end position="76"/>
    </location>
</feature>
<evidence type="ECO:0000256" key="1">
    <source>
        <dbReference type="ARBA" id="ARBA00001970"/>
    </source>
</evidence>
<keyword evidence="9 14" id="KW-1133">Transmembrane helix</keyword>
<accession>A0A2K9EM78</accession>
<dbReference type="OrthoDB" id="1247465at2"/>
<dbReference type="GO" id="GO:0022904">
    <property type="term" value="P:respiratory electron transport chain"/>
    <property type="evidence" value="ECO:0007669"/>
    <property type="project" value="InterPro"/>
</dbReference>
<evidence type="ECO:0000256" key="13">
    <source>
        <dbReference type="SAM" id="MobiDB-lite"/>
    </source>
</evidence>
<dbReference type="Pfam" id="PF04264">
    <property type="entry name" value="YceI"/>
    <property type="match status" value="1"/>
</dbReference>
<dbReference type="GO" id="GO:0020037">
    <property type="term" value="F:heme binding"/>
    <property type="evidence" value="ECO:0007669"/>
    <property type="project" value="TreeGrafter"/>
</dbReference>
<proteinExistence type="inferred from homology"/>
<keyword evidence="10" id="KW-0408">Iron</keyword>
<dbReference type="GO" id="GO:0009055">
    <property type="term" value="F:electron transfer activity"/>
    <property type="evidence" value="ECO:0007669"/>
    <property type="project" value="InterPro"/>
</dbReference>
<keyword evidence="5" id="KW-0349">Heme</keyword>
<feature type="transmembrane region" description="Helical" evidence="14">
    <location>
        <begin position="203"/>
        <end position="223"/>
    </location>
</feature>
<evidence type="ECO:0000256" key="9">
    <source>
        <dbReference type="ARBA" id="ARBA00022989"/>
    </source>
</evidence>
<dbReference type="GO" id="GO:0046872">
    <property type="term" value="F:metal ion binding"/>
    <property type="evidence" value="ECO:0007669"/>
    <property type="project" value="UniProtKB-KW"/>
</dbReference>
<dbReference type="PANTHER" id="PTHR30529">
    <property type="entry name" value="CYTOCHROME B561"/>
    <property type="match status" value="1"/>
</dbReference>
<evidence type="ECO:0000256" key="8">
    <source>
        <dbReference type="ARBA" id="ARBA00022982"/>
    </source>
</evidence>
<dbReference type="SUPFAM" id="SSF101874">
    <property type="entry name" value="YceI-like"/>
    <property type="match status" value="1"/>
</dbReference>
<dbReference type="Gene3D" id="2.40.128.110">
    <property type="entry name" value="Lipid/polyisoprenoid-binding, YceI-like"/>
    <property type="match status" value="1"/>
</dbReference>
<comment type="cofactor">
    <cofactor evidence="1">
        <name>heme b</name>
        <dbReference type="ChEBI" id="CHEBI:60344"/>
    </cofactor>
</comment>
<evidence type="ECO:0000256" key="12">
    <source>
        <dbReference type="ARBA" id="ARBA00037975"/>
    </source>
</evidence>
<dbReference type="InterPro" id="IPR016174">
    <property type="entry name" value="Di-haem_cyt_TM"/>
</dbReference>
<dbReference type="RefSeq" id="WP_101461199.1">
    <property type="nucleotide sequence ID" value="NZ_CP025408.1"/>
</dbReference>
<dbReference type="Gene3D" id="1.20.950.20">
    <property type="entry name" value="Transmembrane di-heme cytochromes, Chain C"/>
    <property type="match status" value="1"/>
</dbReference>
<protein>
    <submittedName>
        <fullName evidence="16">Cytochrome B</fullName>
    </submittedName>
</protein>
<evidence type="ECO:0000256" key="4">
    <source>
        <dbReference type="ARBA" id="ARBA00022475"/>
    </source>
</evidence>
<dbReference type="SUPFAM" id="SSF81342">
    <property type="entry name" value="Transmembrane di-heme cytochromes"/>
    <property type="match status" value="1"/>
</dbReference>
<dbReference type="EMBL" id="CP025408">
    <property type="protein sequence ID" value="AUH34537.1"/>
    <property type="molecule type" value="Genomic_DNA"/>
</dbReference>
<feature type="transmembrane region" description="Helical" evidence="14">
    <location>
        <begin position="16"/>
        <end position="35"/>
    </location>
</feature>
<dbReference type="InterPro" id="IPR011577">
    <property type="entry name" value="Cyt_b561_bac/Ni-Hgenase"/>
</dbReference>
<feature type="region of interest" description="Disordered" evidence="13">
    <location>
        <begin position="231"/>
        <end position="259"/>
    </location>
</feature>
<dbReference type="InterPro" id="IPR052168">
    <property type="entry name" value="Cytochrome_b561_oxidase"/>
</dbReference>
<feature type="transmembrane region" description="Helical" evidence="14">
    <location>
        <begin position="155"/>
        <end position="175"/>
    </location>
</feature>
<keyword evidence="6 14" id="KW-0812">Transmembrane</keyword>
<evidence type="ECO:0000313" key="17">
    <source>
        <dbReference type="Proteomes" id="UP000233742"/>
    </source>
</evidence>
<dbReference type="AlphaFoldDB" id="A0A2K9EM78"/>
<keyword evidence="11 14" id="KW-0472">Membrane</keyword>
<keyword evidence="17" id="KW-1185">Reference proteome</keyword>
<dbReference type="Proteomes" id="UP000233742">
    <property type="component" value="Chromosome"/>
</dbReference>
<evidence type="ECO:0000313" key="16">
    <source>
        <dbReference type="EMBL" id="AUH34537.1"/>
    </source>
</evidence>
<keyword evidence="7" id="KW-0479">Metal-binding</keyword>
<gene>
    <name evidence="16" type="ORF">CUV01_15130</name>
</gene>
<evidence type="ECO:0000256" key="7">
    <source>
        <dbReference type="ARBA" id="ARBA00022723"/>
    </source>
</evidence>
<evidence type="ECO:0000259" key="15">
    <source>
        <dbReference type="SMART" id="SM00867"/>
    </source>
</evidence>
<evidence type="ECO:0000256" key="11">
    <source>
        <dbReference type="ARBA" id="ARBA00023136"/>
    </source>
</evidence>
<name>A0A2K9EM78_9RHOB</name>
<comment type="similarity">
    <text evidence="12">Belongs to the cytochrome b561 family.</text>
</comment>
<dbReference type="InterPro" id="IPR007372">
    <property type="entry name" value="Lipid/polyisoprenoid-bd_YceI"/>
</dbReference>
<keyword evidence="8" id="KW-0249">Electron transport</keyword>
<dbReference type="SMART" id="SM00867">
    <property type="entry name" value="YceI"/>
    <property type="match status" value="1"/>
</dbReference>
<sequence length="420" mass="44251">MQAGNTTRNYGWVTRSFHWTIAILILTGMAIGLYAETLPSSTDSDIAQLFTTYSVHKTIGIAVLVLAVLRILWAITQPRPAPLHPNRRAETLLGETVHWALYCGMIIMPLSGWLRHSSAPGEFARIVWPFGQRLPGMPVDEIVSAAFSAIHKTSWLVLAALILLHVAGALKHALIDRDATLSRMGGRSTDLPEPPAGPHLPAFAAPLLALAIWAVAISLALGIGGEDDAPATAPVEQAQSAAPAEATAATEPASEAQPVAEATGPLWAVQQGNLGITVVQGNSPVTGQFADWDAEITYDPDTQTGQVSLSIPLESLSLGSVTSTALGPDFMKAGDHPISTFEADIRAEADGHIAEGTMTLAGAEAPVTLPFDLQIESDTATMTGQTALDRRDFDVGAGYADESTVGFTVTVDVDLTATRQ</sequence>
<organism evidence="16 17">
    <name type="scientific">Paracoccus tegillarcae</name>
    <dbReference type="NCBI Taxonomy" id="1529068"/>
    <lineage>
        <taxon>Bacteria</taxon>
        <taxon>Pseudomonadati</taxon>
        <taxon>Pseudomonadota</taxon>
        <taxon>Alphaproteobacteria</taxon>
        <taxon>Rhodobacterales</taxon>
        <taxon>Paracoccaceae</taxon>
        <taxon>Paracoccus</taxon>
    </lineage>
</organism>